<evidence type="ECO:0000313" key="3">
    <source>
        <dbReference type="Proteomes" id="UP000679352"/>
    </source>
</evidence>
<organism evidence="2 3">
    <name type="scientific">Gemmobacter fulvus</name>
    <dbReference type="NCBI Taxonomy" id="2840474"/>
    <lineage>
        <taxon>Bacteria</taxon>
        <taxon>Pseudomonadati</taxon>
        <taxon>Pseudomonadota</taxon>
        <taxon>Alphaproteobacteria</taxon>
        <taxon>Rhodobacterales</taxon>
        <taxon>Paracoccaceae</taxon>
        <taxon>Gemmobacter</taxon>
    </lineage>
</organism>
<dbReference type="PROSITE" id="PS51257">
    <property type="entry name" value="PROKAR_LIPOPROTEIN"/>
    <property type="match status" value="1"/>
</dbReference>
<reference evidence="2" key="1">
    <citation type="submission" date="2021-06" db="EMBL/GenBank/DDBJ databases">
        <title>Direct submission.</title>
        <authorList>
            <person name="Lee C.-S."/>
            <person name="Jin L."/>
        </authorList>
    </citation>
    <scope>NUCLEOTIDE SEQUENCE</scope>
    <source>
        <strain evidence="2">Con5</strain>
    </source>
</reference>
<feature type="signal peptide" evidence="1">
    <location>
        <begin position="1"/>
        <end position="20"/>
    </location>
</feature>
<name>A0A975RZY0_9RHOB</name>
<sequence>MARARVSCLVLVGLVLAACAAPVREPQVGVNMGVTPQGVRVTPNVATNVGGVRLGVNPYGGRISTRVGGVGIGIGL</sequence>
<protein>
    <recommendedName>
        <fullName evidence="4">Argininosuccinate lyase</fullName>
    </recommendedName>
</protein>
<evidence type="ECO:0008006" key="4">
    <source>
        <dbReference type="Google" id="ProtNLM"/>
    </source>
</evidence>
<evidence type="ECO:0000313" key="2">
    <source>
        <dbReference type="EMBL" id="QWK89539.1"/>
    </source>
</evidence>
<gene>
    <name evidence="2" type="ORF">KM031_11880</name>
</gene>
<dbReference type="EMBL" id="CP076361">
    <property type="protein sequence ID" value="QWK89539.1"/>
    <property type="molecule type" value="Genomic_DNA"/>
</dbReference>
<keyword evidence="1" id="KW-0732">Signal</keyword>
<dbReference type="Proteomes" id="UP000679352">
    <property type="component" value="Chromosome"/>
</dbReference>
<proteinExistence type="predicted"/>
<dbReference type="RefSeq" id="WP_215504698.1">
    <property type="nucleotide sequence ID" value="NZ_CP076361.1"/>
</dbReference>
<accession>A0A975RZY0</accession>
<evidence type="ECO:0000256" key="1">
    <source>
        <dbReference type="SAM" id="SignalP"/>
    </source>
</evidence>
<feature type="chain" id="PRO_5036764893" description="Argininosuccinate lyase" evidence="1">
    <location>
        <begin position="21"/>
        <end position="76"/>
    </location>
</feature>
<dbReference type="KEGG" id="gfu:KM031_11880"/>
<dbReference type="AlphaFoldDB" id="A0A975RZY0"/>
<keyword evidence="3" id="KW-1185">Reference proteome</keyword>